<gene>
    <name evidence="1" type="ORF">L2E82_15147</name>
</gene>
<accession>A0ACB9F2D7</accession>
<evidence type="ECO:0000313" key="1">
    <source>
        <dbReference type="EMBL" id="KAI3765121.1"/>
    </source>
</evidence>
<comment type="caution">
    <text evidence="1">The sequence shown here is derived from an EMBL/GenBank/DDBJ whole genome shotgun (WGS) entry which is preliminary data.</text>
</comment>
<proteinExistence type="predicted"/>
<protein>
    <submittedName>
        <fullName evidence="1">Uncharacterized protein</fullName>
    </submittedName>
</protein>
<dbReference type="Proteomes" id="UP001055811">
    <property type="component" value="Linkage Group LG03"/>
</dbReference>
<reference evidence="2" key="1">
    <citation type="journal article" date="2022" name="Mol. Ecol. Resour.">
        <title>The genomes of chicory, endive, great burdock and yacon provide insights into Asteraceae palaeo-polyploidization history and plant inulin production.</title>
        <authorList>
            <person name="Fan W."/>
            <person name="Wang S."/>
            <person name="Wang H."/>
            <person name="Wang A."/>
            <person name="Jiang F."/>
            <person name="Liu H."/>
            <person name="Zhao H."/>
            <person name="Xu D."/>
            <person name="Zhang Y."/>
        </authorList>
    </citation>
    <scope>NUCLEOTIDE SEQUENCE [LARGE SCALE GENOMIC DNA]</scope>
    <source>
        <strain evidence="2">cv. Punajuju</strain>
    </source>
</reference>
<dbReference type="EMBL" id="CM042011">
    <property type="protein sequence ID" value="KAI3765121.1"/>
    <property type="molecule type" value="Genomic_DNA"/>
</dbReference>
<sequence length="216" mass="25332">MDRNRESTALLDLALINCRRIGSHDCDGPSSPMDCFEFNKREKKDANIRTRMKRHKSFCTSIHLISLHSHGPSLRLRKAEWRSSFMLRWSRSNEGFDFTTKYLRVFVILELLIKMTSKEPMRSFSKLYDYLVDGLLNKEVEKNKHDFTMMNLHADEISSAISLATLDITCVLFRQLVISSNFVEIEPLKEVEKVQVMVYYESLCPSLMLQRKVERQ</sequence>
<name>A0ACB9F2D7_CICIN</name>
<organism evidence="1 2">
    <name type="scientific">Cichorium intybus</name>
    <name type="common">Chicory</name>
    <dbReference type="NCBI Taxonomy" id="13427"/>
    <lineage>
        <taxon>Eukaryota</taxon>
        <taxon>Viridiplantae</taxon>
        <taxon>Streptophyta</taxon>
        <taxon>Embryophyta</taxon>
        <taxon>Tracheophyta</taxon>
        <taxon>Spermatophyta</taxon>
        <taxon>Magnoliopsida</taxon>
        <taxon>eudicotyledons</taxon>
        <taxon>Gunneridae</taxon>
        <taxon>Pentapetalae</taxon>
        <taxon>asterids</taxon>
        <taxon>campanulids</taxon>
        <taxon>Asterales</taxon>
        <taxon>Asteraceae</taxon>
        <taxon>Cichorioideae</taxon>
        <taxon>Cichorieae</taxon>
        <taxon>Cichoriinae</taxon>
        <taxon>Cichorium</taxon>
    </lineage>
</organism>
<evidence type="ECO:0000313" key="2">
    <source>
        <dbReference type="Proteomes" id="UP001055811"/>
    </source>
</evidence>
<reference evidence="1 2" key="2">
    <citation type="journal article" date="2022" name="Mol. Ecol. Resour.">
        <title>The genomes of chicory, endive, great burdock and yacon provide insights into Asteraceae paleo-polyploidization history and plant inulin production.</title>
        <authorList>
            <person name="Fan W."/>
            <person name="Wang S."/>
            <person name="Wang H."/>
            <person name="Wang A."/>
            <person name="Jiang F."/>
            <person name="Liu H."/>
            <person name="Zhao H."/>
            <person name="Xu D."/>
            <person name="Zhang Y."/>
        </authorList>
    </citation>
    <scope>NUCLEOTIDE SEQUENCE [LARGE SCALE GENOMIC DNA]</scope>
    <source>
        <strain evidence="2">cv. Punajuju</strain>
        <tissue evidence="1">Leaves</tissue>
    </source>
</reference>
<keyword evidence="2" id="KW-1185">Reference proteome</keyword>